<evidence type="ECO:0000313" key="2">
    <source>
        <dbReference type="Proteomes" id="UP000020077"/>
    </source>
</evidence>
<protein>
    <submittedName>
        <fullName evidence="1">Uncharacterized protein</fullName>
    </submittedName>
</protein>
<name>A0A080M170_9PROT</name>
<reference evidence="1 2" key="1">
    <citation type="submission" date="2014-02" db="EMBL/GenBank/DDBJ databases">
        <title>Expanding our view of genomic diversity in Candidatus Accumulibacter clades.</title>
        <authorList>
            <person name="Skennerton C.T."/>
            <person name="Barr J.J."/>
            <person name="Slater F.R."/>
            <person name="Bond P.L."/>
            <person name="Tyson G.W."/>
        </authorList>
    </citation>
    <scope>NUCLEOTIDE SEQUENCE [LARGE SCALE GENOMIC DNA]</scope>
    <source>
        <strain evidence="2">BA-91</strain>
    </source>
</reference>
<evidence type="ECO:0000313" key="1">
    <source>
        <dbReference type="EMBL" id="KFB70944.1"/>
    </source>
</evidence>
<dbReference type="EMBL" id="JDVG02000622">
    <property type="protein sequence ID" value="KFB70944.1"/>
    <property type="molecule type" value="Genomic_DNA"/>
</dbReference>
<accession>A0A080M170</accession>
<proteinExistence type="predicted"/>
<sequence>MRLGSLFRLREVDVGGNLDTGVAGADDWCQDVFDALDDARLDFLDVLDLCRVQAGLEQLALHLRQQRAALVEQGDAGGCQLRNAGRDKILDAGDLARIERTPRVEIEHHRRRWLHLFAHENTRLRYRQVHARGLNRRNRLNGARQLAFQTTLIIDLLGKLADAELLAFHQLETDRSAPGQSL</sequence>
<gene>
    <name evidence="1" type="ORF">AW09_003943</name>
</gene>
<organism evidence="1 2">
    <name type="scientific">Candidatus Accumulibacter phosphatis</name>
    <dbReference type="NCBI Taxonomy" id="327160"/>
    <lineage>
        <taxon>Bacteria</taxon>
        <taxon>Pseudomonadati</taxon>
        <taxon>Pseudomonadota</taxon>
        <taxon>Betaproteobacteria</taxon>
        <taxon>Candidatus Accumulibacter</taxon>
    </lineage>
</organism>
<comment type="caution">
    <text evidence="1">The sequence shown here is derived from an EMBL/GenBank/DDBJ whole genome shotgun (WGS) entry which is preliminary data.</text>
</comment>
<dbReference type="AlphaFoldDB" id="A0A080M170"/>
<dbReference type="Proteomes" id="UP000020077">
    <property type="component" value="Unassembled WGS sequence"/>
</dbReference>